<keyword evidence="2" id="KW-0614">Plasmid</keyword>
<protein>
    <recommendedName>
        <fullName evidence="1">Half a barrel domain-containing protein</fullName>
    </recommendedName>
</protein>
<dbReference type="GeneID" id="77258113"/>
<dbReference type="EMBL" id="CP020932">
    <property type="protein sequence ID" value="ARM86234.1"/>
    <property type="molecule type" value="Genomic_DNA"/>
</dbReference>
<evidence type="ECO:0000313" key="3">
    <source>
        <dbReference type="Proteomes" id="UP000193100"/>
    </source>
</evidence>
<geneLocation type="plasmid" evidence="3">
    <name>psmr5</name>
</geneLocation>
<dbReference type="AlphaFoldDB" id="A0A1W6KFM4"/>
<dbReference type="RefSeq" id="WP_198324955.1">
    <property type="nucleotide sequence ID" value="NZ_CP020932.1"/>
</dbReference>
<dbReference type="InterPro" id="IPR056469">
    <property type="entry name" value="HAB_dom"/>
</dbReference>
<gene>
    <name evidence="2" type="ORF">MARSALSMR5_04214</name>
</gene>
<sequence length="141" mass="15464">MTIAEALDRIGPDWSALIPKASNRALAQLGDLVQTRRQVKKQEADMRFVDFGADGEPVDLEAKFVTHGDAPGYRDAYITLKLVPLGLEMDGPKTVTATVRLDAVDSAKVAQSILDIHQLAWRSGNRPIDANKAEKRPTWLG</sequence>
<evidence type="ECO:0000259" key="1">
    <source>
        <dbReference type="Pfam" id="PF24721"/>
    </source>
</evidence>
<evidence type="ECO:0000313" key="2">
    <source>
        <dbReference type="EMBL" id="ARM86234.1"/>
    </source>
</evidence>
<dbReference type="Proteomes" id="UP000193100">
    <property type="component" value="Plasmid pSMR5"/>
</dbReference>
<organism evidence="2 3">
    <name type="scientific">Marinobacter salarius</name>
    <dbReference type="NCBI Taxonomy" id="1420917"/>
    <lineage>
        <taxon>Bacteria</taxon>
        <taxon>Pseudomonadati</taxon>
        <taxon>Pseudomonadota</taxon>
        <taxon>Gammaproteobacteria</taxon>
        <taxon>Pseudomonadales</taxon>
        <taxon>Marinobacteraceae</taxon>
        <taxon>Marinobacter</taxon>
    </lineage>
</organism>
<proteinExistence type="predicted"/>
<reference evidence="2 3" key="1">
    <citation type="submission" date="2017-04" db="EMBL/GenBank/DDBJ databases">
        <title>Genome Sequence of Marinobacter salarius strain SMR5 Isolated from a culture of the Diatom Skeletonema marinoi.</title>
        <authorList>
            <person name="Topel M."/>
            <person name="Pinder M.I.M."/>
            <person name="Johansson O.N."/>
            <person name="Kourtchenko O."/>
            <person name="Godhe A."/>
            <person name="Clarke A.K."/>
        </authorList>
    </citation>
    <scope>NUCLEOTIDE SEQUENCE [LARGE SCALE GENOMIC DNA]</scope>
    <source>
        <strain evidence="2 3">SMR5</strain>
        <plasmid evidence="3">Plasmid psmr5</plasmid>
    </source>
</reference>
<accession>A0A1W6KFM4</accession>
<feature type="domain" description="Half a barrel" evidence="1">
    <location>
        <begin position="59"/>
        <end position="140"/>
    </location>
</feature>
<dbReference type="Pfam" id="PF24721">
    <property type="entry name" value="HAB"/>
    <property type="match status" value="1"/>
</dbReference>
<name>A0A1W6KFM4_9GAMM</name>